<evidence type="ECO:0000313" key="3">
    <source>
        <dbReference type="Proteomes" id="UP001271725"/>
    </source>
</evidence>
<protein>
    <submittedName>
        <fullName evidence="2">Uncharacterized protein</fullName>
    </submittedName>
</protein>
<comment type="caution">
    <text evidence="2">The sequence shown here is derived from an EMBL/GenBank/DDBJ whole genome shotgun (WGS) entry which is preliminary data.</text>
</comment>
<proteinExistence type="predicted"/>
<sequence>MDYSEYPWPADFPEYVPPEDAVDATGDAFRIVANDPPTDKDFVGHNQEPHIKKTGKLRPSDYGTSMFRDLEQVQCARNFHAALRKKKIAIGRLEPVHGKASKPNKKSHFETWLRLNTRIESNFKIVG</sequence>
<reference evidence="2" key="1">
    <citation type="submission" date="2023-11" db="EMBL/GenBank/DDBJ databases">
        <title>Detection of rare carbapenemases in Enterobacterales - comparison of two colorimetric and two CIM-based carbapenemase assays.</title>
        <authorList>
            <person name="Schaffarczyk L."/>
            <person name="Noster J."/>
            <person name="Stelzer Y."/>
            <person name="Sattler J."/>
            <person name="Gatermann S."/>
            <person name="Hamprecht A."/>
        </authorList>
    </citation>
    <scope>NUCLEOTIDE SEQUENCE</scope>
    <source>
        <strain evidence="2">CIM-Carb-133</strain>
    </source>
</reference>
<dbReference type="Proteomes" id="UP001271725">
    <property type="component" value="Unassembled WGS sequence"/>
</dbReference>
<organism evidence="2 3">
    <name type="scientific">Citrobacter portucalensis</name>
    <dbReference type="NCBI Taxonomy" id="1639133"/>
    <lineage>
        <taxon>Bacteria</taxon>
        <taxon>Pseudomonadati</taxon>
        <taxon>Pseudomonadota</taxon>
        <taxon>Gammaproteobacteria</taxon>
        <taxon>Enterobacterales</taxon>
        <taxon>Enterobacteriaceae</taxon>
        <taxon>Citrobacter</taxon>
        <taxon>Citrobacter freundii complex</taxon>
    </lineage>
</organism>
<dbReference type="EMBL" id="JAXABJ010000007">
    <property type="protein sequence ID" value="MDX7148682.1"/>
    <property type="molecule type" value="Genomic_DNA"/>
</dbReference>
<dbReference type="AlphaFoldDB" id="A0AAW9ELX3"/>
<accession>A0AAW9ELX3</accession>
<feature type="compositionally biased region" description="Basic and acidic residues" evidence="1">
    <location>
        <begin position="37"/>
        <end position="51"/>
    </location>
</feature>
<feature type="region of interest" description="Disordered" evidence="1">
    <location>
        <begin position="36"/>
        <end position="58"/>
    </location>
</feature>
<dbReference type="RefSeq" id="WP_060682815.1">
    <property type="nucleotide sequence ID" value="NZ_CP012554.1"/>
</dbReference>
<evidence type="ECO:0000256" key="1">
    <source>
        <dbReference type="SAM" id="MobiDB-lite"/>
    </source>
</evidence>
<name>A0AAW9ELX3_9ENTR</name>
<evidence type="ECO:0000313" key="2">
    <source>
        <dbReference type="EMBL" id="MDX7148682.1"/>
    </source>
</evidence>
<gene>
    <name evidence="2" type="ORF">SJ265_12920</name>
</gene>